<gene>
    <name evidence="16" type="ORF">M0R45_025160</name>
</gene>
<evidence type="ECO:0000256" key="13">
    <source>
        <dbReference type="SAM" id="Phobius"/>
    </source>
</evidence>
<comment type="caution">
    <text evidence="16">The sequence shown here is derived from an EMBL/GenBank/DDBJ whole genome shotgun (WGS) entry which is preliminary data.</text>
</comment>
<evidence type="ECO:0000313" key="17">
    <source>
        <dbReference type="Proteomes" id="UP001457282"/>
    </source>
</evidence>
<feature type="domain" description="Gnk2-homologous" evidence="15">
    <location>
        <begin position="111"/>
        <end position="220"/>
    </location>
</feature>
<reference evidence="16 17" key="1">
    <citation type="journal article" date="2023" name="G3 (Bethesda)">
        <title>A chromosome-length genome assembly and annotation of blackberry (Rubus argutus, cv. 'Hillquist').</title>
        <authorList>
            <person name="Bruna T."/>
            <person name="Aryal R."/>
            <person name="Dudchenko O."/>
            <person name="Sargent D.J."/>
            <person name="Mead D."/>
            <person name="Buti M."/>
            <person name="Cavallini A."/>
            <person name="Hytonen T."/>
            <person name="Andres J."/>
            <person name="Pham M."/>
            <person name="Weisz D."/>
            <person name="Mascagni F."/>
            <person name="Usai G."/>
            <person name="Natali L."/>
            <person name="Bassil N."/>
            <person name="Fernandez G.E."/>
            <person name="Lomsadze A."/>
            <person name="Armour M."/>
            <person name="Olukolu B."/>
            <person name="Poorten T."/>
            <person name="Britton C."/>
            <person name="Davik J."/>
            <person name="Ashrafi H."/>
            <person name="Aiden E.L."/>
            <person name="Borodovsky M."/>
            <person name="Worthington M."/>
        </authorList>
    </citation>
    <scope>NUCLEOTIDE SEQUENCE [LARGE SCALE GENOMIC DNA]</scope>
    <source>
        <strain evidence="16">PI 553951</strain>
    </source>
</reference>
<evidence type="ECO:0000256" key="8">
    <source>
        <dbReference type="ARBA" id="ARBA00022777"/>
    </source>
</evidence>
<keyword evidence="9" id="KW-0067">ATP-binding</keyword>
<evidence type="ECO:0000256" key="1">
    <source>
        <dbReference type="ARBA" id="ARBA00004167"/>
    </source>
</evidence>
<evidence type="ECO:0000256" key="5">
    <source>
        <dbReference type="ARBA" id="ARBA00022729"/>
    </source>
</evidence>
<keyword evidence="3" id="KW-0808">Transferase</keyword>
<dbReference type="GO" id="GO:0005524">
    <property type="term" value="F:ATP binding"/>
    <property type="evidence" value="ECO:0007669"/>
    <property type="project" value="UniProtKB-KW"/>
</dbReference>
<dbReference type="AlphaFoldDB" id="A0AAW1WWH1"/>
<evidence type="ECO:0000256" key="9">
    <source>
        <dbReference type="ARBA" id="ARBA00022840"/>
    </source>
</evidence>
<comment type="subcellular location">
    <subcellularLocation>
        <location evidence="1">Membrane</location>
        <topology evidence="1">Single-pass membrane protein</topology>
    </subcellularLocation>
</comment>
<evidence type="ECO:0000256" key="4">
    <source>
        <dbReference type="ARBA" id="ARBA00022692"/>
    </source>
</evidence>
<evidence type="ECO:0000256" key="11">
    <source>
        <dbReference type="ARBA" id="ARBA00023136"/>
    </source>
</evidence>
<dbReference type="Gene3D" id="1.10.510.10">
    <property type="entry name" value="Transferase(Phosphotransferase) domain 1"/>
    <property type="match status" value="1"/>
</dbReference>
<dbReference type="InterPro" id="IPR000719">
    <property type="entry name" value="Prot_kinase_dom"/>
</dbReference>
<dbReference type="InterPro" id="IPR002902">
    <property type="entry name" value="GNK2"/>
</dbReference>
<keyword evidence="11 13" id="KW-0472">Membrane</keyword>
<evidence type="ECO:0000256" key="12">
    <source>
        <dbReference type="ARBA" id="ARBA00023170"/>
    </source>
</evidence>
<dbReference type="GO" id="GO:0042742">
    <property type="term" value="P:defense response to bacterium"/>
    <property type="evidence" value="ECO:0007669"/>
    <property type="project" value="TreeGrafter"/>
</dbReference>
<name>A0AAW1WWH1_RUBAR</name>
<dbReference type="GO" id="GO:0004674">
    <property type="term" value="F:protein serine/threonine kinase activity"/>
    <property type="evidence" value="ECO:0007669"/>
    <property type="project" value="UniProtKB-KW"/>
</dbReference>
<dbReference type="Proteomes" id="UP001457282">
    <property type="component" value="Unassembled WGS sequence"/>
</dbReference>
<evidence type="ECO:0000256" key="6">
    <source>
        <dbReference type="ARBA" id="ARBA00022737"/>
    </source>
</evidence>
<keyword evidence="8" id="KW-0418">Kinase</keyword>
<dbReference type="GO" id="GO:0005886">
    <property type="term" value="C:plasma membrane"/>
    <property type="evidence" value="ECO:0007669"/>
    <property type="project" value="TreeGrafter"/>
</dbReference>
<keyword evidence="17" id="KW-1185">Reference proteome</keyword>
<accession>A0AAW1WWH1</accession>
<feature type="domain" description="Gnk2-homologous" evidence="15">
    <location>
        <begin position="4"/>
        <end position="108"/>
    </location>
</feature>
<evidence type="ECO:0000256" key="2">
    <source>
        <dbReference type="ARBA" id="ARBA00022527"/>
    </source>
</evidence>
<feature type="transmembrane region" description="Helical" evidence="13">
    <location>
        <begin position="256"/>
        <end position="278"/>
    </location>
</feature>
<dbReference type="Pfam" id="PF01657">
    <property type="entry name" value="Stress-antifung"/>
    <property type="match status" value="2"/>
</dbReference>
<evidence type="ECO:0008006" key="18">
    <source>
        <dbReference type="Google" id="ProtNLM"/>
    </source>
</evidence>
<organism evidence="16 17">
    <name type="scientific">Rubus argutus</name>
    <name type="common">Southern blackberry</name>
    <dbReference type="NCBI Taxonomy" id="59490"/>
    <lineage>
        <taxon>Eukaryota</taxon>
        <taxon>Viridiplantae</taxon>
        <taxon>Streptophyta</taxon>
        <taxon>Embryophyta</taxon>
        <taxon>Tracheophyta</taxon>
        <taxon>Spermatophyta</taxon>
        <taxon>Magnoliopsida</taxon>
        <taxon>eudicotyledons</taxon>
        <taxon>Gunneridae</taxon>
        <taxon>Pentapetalae</taxon>
        <taxon>rosids</taxon>
        <taxon>fabids</taxon>
        <taxon>Rosales</taxon>
        <taxon>Rosaceae</taxon>
        <taxon>Rosoideae</taxon>
        <taxon>Rosoideae incertae sedis</taxon>
        <taxon>Rubus</taxon>
    </lineage>
</organism>
<feature type="domain" description="Protein kinase" evidence="14">
    <location>
        <begin position="139"/>
        <end position="483"/>
    </location>
</feature>
<dbReference type="PANTHER" id="PTHR27002:SF679">
    <property type="entry name" value="CYSTEINE-RICH RECEPTOR-LIKE PROTEIN KINASE 10 ISOFORM X1"/>
    <property type="match status" value="1"/>
</dbReference>
<sequence length="502" mass="55716">MVPTSNIELKQSEILYSTCTTTTPPYPTSLLNTLYSNADHTNSYNATVGQNTADTVYGFFLCRGDLARDVCKDCVATANLVLVHMCPTNKEAAIWYDECMLRYSNNMTVVNRPRLFVMSTKNETDPSLFSPVLAKSMNDLVTKVIGNANYFATIEGNITDKVSAANVTTLYCLGQCPLYLSVADCSSCLQAFARDLVSMDHQGARATCPRCNIRYQLSPFFDNSKIINQSVPSPLPDQPPRRPKLPEGRSKFKFKFIGAISAALGVISLVLIALAYLVMRRRVKKKTYNAQPEETRINITIESLQFDLASIEIATNKFSSDNKLGQGGFGEVFKGTLDFGMAKMFGVDDQTQGNTRRIVGTYGYMAPEYAMGGLYSVKSDVFSFRILVLEILMGRKNFLGFHPTTSALTLLNYAWELWNEGKVLELMDPLLKDSCSPNELLRYIHIGLLCVQEDANTRPTMSSVVQMLKSQSMSLSKPERPAFFTGRRSTNDHGHTLGAPIS</sequence>
<keyword evidence="10 13" id="KW-1133">Transmembrane helix</keyword>
<dbReference type="Gene3D" id="3.30.430.20">
    <property type="entry name" value="Gnk2 domain, C-X8-C-X2-C motif"/>
    <property type="match status" value="2"/>
</dbReference>
<dbReference type="Pfam" id="PF07714">
    <property type="entry name" value="PK_Tyr_Ser-Thr"/>
    <property type="match status" value="1"/>
</dbReference>
<dbReference type="PROSITE" id="PS50011">
    <property type="entry name" value="PROTEIN_KINASE_DOM"/>
    <property type="match status" value="1"/>
</dbReference>
<dbReference type="CDD" id="cd23509">
    <property type="entry name" value="Gnk2-like"/>
    <property type="match status" value="2"/>
</dbReference>
<keyword evidence="5" id="KW-0732">Signal</keyword>
<proteinExistence type="predicted"/>
<keyword evidence="7" id="KW-0547">Nucleotide-binding</keyword>
<dbReference type="PANTHER" id="PTHR27002">
    <property type="entry name" value="RECEPTOR-LIKE SERINE/THREONINE-PROTEIN KINASE SD1-8"/>
    <property type="match status" value="1"/>
</dbReference>
<dbReference type="PROSITE" id="PS51473">
    <property type="entry name" value="GNK2"/>
    <property type="match status" value="2"/>
</dbReference>
<dbReference type="EMBL" id="JBEDUW010000005">
    <property type="protein sequence ID" value="KAK9928003.1"/>
    <property type="molecule type" value="Genomic_DNA"/>
</dbReference>
<evidence type="ECO:0000256" key="3">
    <source>
        <dbReference type="ARBA" id="ARBA00022679"/>
    </source>
</evidence>
<keyword evidence="12" id="KW-0675">Receptor</keyword>
<keyword evidence="6" id="KW-0677">Repeat</keyword>
<evidence type="ECO:0000313" key="16">
    <source>
        <dbReference type="EMBL" id="KAK9928003.1"/>
    </source>
</evidence>
<evidence type="ECO:0000259" key="15">
    <source>
        <dbReference type="PROSITE" id="PS51473"/>
    </source>
</evidence>
<dbReference type="FunFam" id="1.10.510.10:FF:001722">
    <property type="entry name" value="G-type lectin S-receptor-like serine/threonine-protein kinase B120"/>
    <property type="match status" value="1"/>
</dbReference>
<dbReference type="Gene3D" id="3.30.200.20">
    <property type="entry name" value="Phosphorylase Kinase, domain 1"/>
    <property type="match status" value="1"/>
</dbReference>
<evidence type="ECO:0000259" key="14">
    <source>
        <dbReference type="PROSITE" id="PS50011"/>
    </source>
</evidence>
<keyword evidence="2" id="KW-0723">Serine/threonine-protein kinase</keyword>
<dbReference type="SUPFAM" id="SSF56112">
    <property type="entry name" value="Protein kinase-like (PK-like)"/>
    <property type="match status" value="2"/>
</dbReference>
<dbReference type="InterPro" id="IPR001245">
    <property type="entry name" value="Ser-Thr/Tyr_kinase_cat_dom"/>
</dbReference>
<protein>
    <recommendedName>
        <fullName evidence="18">Cysteine-rich receptor-like protein kinase 25</fullName>
    </recommendedName>
</protein>
<evidence type="ECO:0000256" key="10">
    <source>
        <dbReference type="ARBA" id="ARBA00022989"/>
    </source>
</evidence>
<dbReference type="InterPro" id="IPR011009">
    <property type="entry name" value="Kinase-like_dom_sf"/>
</dbReference>
<evidence type="ECO:0000256" key="7">
    <source>
        <dbReference type="ARBA" id="ARBA00022741"/>
    </source>
</evidence>
<dbReference type="InterPro" id="IPR038408">
    <property type="entry name" value="GNK2_sf"/>
</dbReference>
<keyword evidence="4 13" id="KW-0812">Transmembrane</keyword>